<accession>A0A191ZZM1</accession>
<keyword evidence="3" id="KW-1185">Reference proteome</keyword>
<keyword evidence="1" id="KW-1133">Transmembrane helix</keyword>
<reference evidence="3" key="1">
    <citation type="submission" date="2016-06" db="EMBL/GenBank/DDBJ databases">
        <authorList>
            <person name="Xu Y."/>
            <person name="Nagy A."/>
            <person name="Yan X."/>
            <person name="Kim S.W."/>
            <person name="Haley B."/>
            <person name="Liu N.T."/>
            <person name="Nou X."/>
        </authorList>
    </citation>
    <scope>NUCLEOTIDE SEQUENCE [LARGE SCALE GENOMIC DNA]</scope>
    <source>
        <strain evidence="3">ATCC 49129</strain>
    </source>
</reference>
<keyword evidence="1" id="KW-0472">Membrane</keyword>
<gene>
    <name evidence="2" type="ORF">A9Y76_14315</name>
</gene>
<feature type="transmembrane region" description="Helical" evidence="1">
    <location>
        <begin position="46"/>
        <end position="66"/>
    </location>
</feature>
<dbReference type="AlphaFoldDB" id="A0A191ZZM1"/>
<evidence type="ECO:0000313" key="2">
    <source>
        <dbReference type="EMBL" id="ANJ73569.1"/>
    </source>
</evidence>
<dbReference type="Proteomes" id="UP000078572">
    <property type="component" value="Chromosome 1"/>
</dbReference>
<sequence length="102" mass="11375">MVGAAKHESFFALMCMQPHEIRLYLDTLGAKRFRCNPTYSMHYSPLFVTLCVAVLAAHLHGITMAIHTADTSRIPLISQGNTPRRNVACAPQYRASECLNLL</sequence>
<proteinExistence type="predicted"/>
<organism evidence="2 3">
    <name type="scientific">Ralstonia insidiosa</name>
    <dbReference type="NCBI Taxonomy" id="190721"/>
    <lineage>
        <taxon>Bacteria</taxon>
        <taxon>Pseudomonadati</taxon>
        <taxon>Pseudomonadota</taxon>
        <taxon>Betaproteobacteria</taxon>
        <taxon>Burkholderiales</taxon>
        <taxon>Burkholderiaceae</taxon>
        <taxon>Ralstonia</taxon>
    </lineage>
</organism>
<protein>
    <submittedName>
        <fullName evidence="2">Uncharacterized protein</fullName>
    </submittedName>
</protein>
<dbReference type="EMBL" id="CP016022">
    <property type="protein sequence ID" value="ANJ73569.1"/>
    <property type="molecule type" value="Genomic_DNA"/>
</dbReference>
<keyword evidence="1" id="KW-0812">Transmembrane</keyword>
<evidence type="ECO:0000256" key="1">
    <source>
        <dbReference type="SAM" id="Phobius"/>
    </source>
</evidence>
<evidence type="ECO:0000313" key="3">
    <source>
        <dbReference type="Proteomes" id="UP000078572"/>
    </source>
</evidence>
<name>A0A191ZZM1_9RALS</name>